<reference evidence="11" key="1">
    <citation type="submission" date="2022-11" db="EMBL/GenBank/DDBJ databases">
        <title>Centuries of genome instability and evolution in soft-shell clam transmissible cancer (bioRxiv).</title>
        <authorList>
            <person name="Hart S.F.M."/>
            <person name="Yonemitsu M.A."/>
            <person name="Giersch R.M."/>
            <person name="Beal B.F."/>
            <person name="Arriagada G."/>
            <person name="Davis B.W."/>
            <person name="Ostrander E.A."/>
            <person name="Goff S.P."/>
            <person name="Metzger M.J."/>
        </authorList>
    </citation>
    <scope>NUCLEOTIDE SEQUENCE</scope>
    <source>
        <strain evidence="11">MELC-2E11</strain>
        <tissue evidence="11">Siphon/mantle</tissue>
    </source>
</reference>
<gene>
    <name evidence="11" type="ORF">MAR_010765</name>
</gene>
<evidence type="ECO:0000313" key="11">
    <source>
        <dbReference type="EMBL" id="WAR25061.1"/>
    </source>
</evidence>
<comment type="subunit">
    <text evidence="2">Homodimer.</text>
</comment>
<comment type="similarity">
    <text evidence="7">Belongs to the class-I pyridoxal-phosphate-dependent aminotransferase family. Alanine aminotransferase subfamily.</text>
</comment>
<evidence type="ECO:0000256" key="7">
    <source>
        <dbReference type="ARBA" id="ARBA00025785"/>
    </source>
</evidence>
<evidence type="ECO:0000256" key="6">
    <source>
        <dbReference type="ARBA" id="ARBA00025708"/>
    </source>
</evidence>
<evidence type="ECO:0000259" key="10">
    <source>
        <dbReference type="Pfam" id="PF00155"/>
    </source>
</evidence>
<dbReference type="SUPFAM" id="SSF53383">
    <property type="entry name" value="PLP-dependent transferases"/>
    <property type="match status" value="1"/>
</dbReference>
<dbReference type="EMBL" id="CP111025">
    <property type="protein sequence ID" value="WAR25061.1"/>
    <property type="molecule type" value="Genomic_DNA"/>
</dbReference>
<dbReference type="EC" id="2.6.1.2" evidence="8"/>
<name>A0ABY7G129_MYAAR</name>
<comment type="catalytic activity">
    <reaction evidence="9">
        <text>L-alanine + 2-oxoglutarate = pyruvate + L-glutamate</text>
        <dbReference type="Rhea" id="RHEA:19453"/>
        <dbReference type="ChEBI" id="CHEBI:15361"/>
        <dbReference type="ChEBI" id="CHEBI:16810"/>
        <dbReference type="ChEBI" id="CHEBI:29985"/>
        <dbReference type="ChEBI" id="CHEBI:57972"/>
        <dbReference type="EC" id="2.6.1.2"/>
    </reaction>
</comment>
<dbReference type="InterPro" id="IPR015421">
    <property type="entry name" value="PyrdxlP-dep_Trfase_major"/>
</dbReference>
<dbReference type="InterPro" id="IPR015422">
    <property type="entry name" value="PyrdxlP-dep_Trfase_small"/>
</dbReference>
<evidence type="ECO:0000256" key="3">
    <source>
        <dbReference type="ARBA" id="ARBA00022576"/>
    </source>
</evidence>
<evidence type="ECO:0000256" key="9">
    <source>
        <dbReference type="ARBA" id="ARBA00047412"/>
    </source>
</evidence>
<evidence type="ECO:0000256" key="1">
    <source>
        <dbReference type="ARBA" id="ARBA00001933"/>
    </source>
</evidence>
<dbReference type="Proteomes" id="UP001164746">
    <property type="component" value="Chromosome 14"/>
</dbReference>
<dbReference type="PANTHER" id="PTHR11751">
    <property type="entry name" value="ALANINE AMINOTRANSFERASE"/>
    <property type="match status" value="1"/>
</dbReference>
<keyword evidence="3" id="KW-0032">Aminotransferase</keyword>
<comment type="pathway">
    <text evidence="6">Amino-acid degradation; L-alanine degradation via transaminase pathway; pyruvate from L-alanine: step 1/1.</text>
</comment>
<dbReference type="Gene3D" id="3.90.1150.10">
    <property type="entry name" value="Aspartate Aminotransferase, domain 1"/>
    <property type="match status" value="1"/>
</dbReference>
<dbReference type="PANTHER" id="PTHR11751:SF29">
    <property type="entry name" value="ALANINE TRANSAMINASE"/>
    <property type="match status" value="1"/>
</dbReference>
<evidence type="ECO:0000256" key="2">
    <source>
        <dbReference type="ARBA" id="ARBA00011738"/>
    </source>
</evidence>
<dbReference type="CDD" id="cd00609">
    <property type="entry name" value="AAT_like"/>
    <property type="match status" value="1"/>
</dbReference>
<dbReference type="Gene3D" id="1.10.287.1970">
    <property type="match status" value="1"/>
</dbReference>
<accession>A0ABY7G129</accession>
<organism evidence="11 12">
    <name type="scientific">Mya arenaria</name>
    <name type="common">Soft-shell clam</name>
    <dbReference type="NCBI Taxonomy" id="6604"/>
    <lineage>
        <taxon>Eukaryota</taxon>
        <taxon>Metazoa</taxon>
        <taxon>Spiralia</taxon>
        <taxon>Lophotrochozoa</taxon>
        <taxon>Mollusca</taxon>
        <taxon>Bivalvia</taxon>
        <taxon>Autobranchia</taxon>
        <taxon>Heteroconchia</taxon>
        <taxon>Euheterodonta</taxon>
        <taxon>Imparidentia</taxon>
        <taxon>Neoheterodontei</taxon>
        <taxon>Myida</taxon>
        <taxon>Myoidea</taxon>
        <taxon>Myidae</taxon>
        <taxon>Mya</taxon>
    </lineage>
</organism>
<proteinExistence type="inferred from homology"/>
<evidence type="ECO:0000256" key="5">
    <source>
        <dbReference type="ARBA" id="ARBA00022898"/>
    </source>
</evidence>
<dbReference type="Pfam" id="PF00155">
    <property type="entry name" value="Aminotran_1_2"/>
    <property type="match status" value="1"/>
</dbReference>
<evidence type="ECO:0000313" key="12">
    <source>
        <dbReference type="Proteomes" id="UP001164746"/>
    </source>
</evidence>
<keyword evidence="5" id="KW-0663">Pyridoxal phosphate</keyword>
<evidence type="ECO:0000256" key="8">
    <source>
        <dbReference type="ARBA" id="ARBA00026106"/>
    </source>
</evidence>
<dbReference type="Gene3D" id="3.40.640.10">
    <property type="entry name" value="Type I PLP-dependent aspartate aminotransferase-like (Major domain)"/>
    <property type="match status" value="1"/>
</dbReference>
<keyword evidence="4" id="KW-0808">Transferase</keyword>
<dbReference type="InterPro" id="IPR015424">
    <property type="entry name" value="PyrdxlP-dep_Trfase"/>
</dbReference>
<sequence>MGDEKRVLTMKTINPRAVEMEYAVRGPIVTRSVELLKELAAGAQKPFSKVVDLLNSDSFPDDTKQRARRILQGCKGQSTGSYSASPGIDVIRQDIADYITKRDGHPSRPEDIILSTGASDAIKTVLNLLMTGDSGNNRAGIMIPVPQYPLYSATLTEFNACPIPYYLNEENKWSLDVSELKRAIDEAKGKCKPRAICVINPGNPTGQVLSRKNIEDIIKFAYEEKLMVLSDEVYQHNVYAAGSEFFSFKKVMTEMGAPYCNMELASFMSASKGYMGECGFRGGYAEIVNLQADVKAILLKSISAKLCPPILGQVVIDTIVNPPQPGEPSYEKFKKEKQEVLSLLKKKAVLVTELFNSIEGITCNEVMGAMYAFPRLHLPEKAVEAAKQKNQSPDFFYCFQLLEETGLCVVPGSGFGEKPGTYHFRITILPPLEEMRAVLEQFKLFHMKFLQKYK</sequence>
<protein>
    <recommendedName>
        <fullName evidence="8">alanine transaminase</fullName>
        <ecNumber evidence="8">2.6.1.2</ecNumber>
    </recommendedName>
</protein>
<keyword evidence="12" id="KW-1185">Reference proteome</keyword>
<dbReference type="InterPro" id="IPR045088">
    <property type="entry name" value="ALAT1/2-like"/>
</dbReference>
<dbReference type="InterPro" id="IPR004839">
    <property type="entry name" value="Aminotransferase_I/II_large"/>
</dbReference>
<comment type="cofactor">
    <cofactor evidence="1">
        <name>pyridoxal 5'-phosphate</name>
        <dbReference type="ChEBI" id="CHEBI:597326"/>
    </cofactor>
</comment>
<feature type="domain" description="Aminotransferase class I/classII large" evidence="10">
    <location>
        <begin position="73"/>
        <end position="440"/>
    </location>
</feature>
<evidence type="ECO:0000256" key="4">
    <source>
        <dbReference type="ARBA" id="ARBA00022679"/>
    </source>
</evidence>